<proteinExistence type="predicted"/>
<dbReference type="AlphaFoldDB" id="A0A0E9QPG3"/>
<dbReference type="EMBL" id="GBXM01089766">
    <property type="protein sequence ID" value="JAH18811.1"/>
    <property type="molecule type" value="Transcribed_RNA"/>
</dbReference>
<reference evidence="1" key="2">
    <citation type="journal article" date="2015" name="Fish Shellfish Immunol.">
        <title>Early steps in the European eel (Anguilla anguilla)-Vibrio vulnificus interaction in the gills: Role of the RtxA13 toxin.</title>
        <authorList>
            <person name="Callol A."/>
            <person name="Pajuelo D."/>
            <person name="Ebbesson L."/>
            <person name="Teles M."/>
            <person name="MacKenzie S."/>
            <person name="Amaro C."/>
        </authorList>
    </citation>
    <scope>NUCLEOTIDE SEQUENCE</scope>
</reference>
<name>A0A0E9QPG3_ANGAN</name>
<sequence>MALGLTWCSVPTGSKTSAFPRWIRCVSQVTVAGEAVAWQQLEHSLTPYHSLT</sequence>
<reference evidence="1" key="1">
    <citation type="submission" date="2014-11" db="EMBL/GenBank/DDBJ databases">
        <authorList>
            <person name="Amaro Gonzalez C."/>
        </authorList>
    </citation>
    <scope>NUCLEOTIDE SEQUENCE</scope>
</reference>
<accession>A0A0E9QPG3</accession>
<evidence type="ECO:0000313" key="1">
    <source>
        <dbReference type="EMBL" id="JAH18811.1"/>
    </source>
</evidence>
<protein>
    <submittedName>
        <fullName evidence="1">Uncharacterized protein</fullName>
    </submittedName>
</protein>
<organism evidence="1">
    <name type="scientific">Anguilla anguilla</name>
    <name type="common">European freshwater eel</name>
    <name type="synonym">Muraena anguilla</name>
    <dbReference type="NCBI Taxonomy" id="7936"/>
    <lineage>
        <taxon>Eukaryota</taxon>
        <taxon>Metazoa</taxon>
        <taxon>Chordata</taxon>
        <taxon>Craniata</taxon>
        <taxon>Vertebrata</taxon>
        <taxon>Euteleostomi</taxon>
        <taxon>Actinopterygii</taxon>
        <taxon>Neopterygii</taxon>
        <taxon>Teleostei</taxon>
        <taxon>Anguilliformes</taxon>
        <taxon>Anguillidae</taxon>
        <taxon>Anguilla</taxon>
    </lineage>
</organism>